<feature type="compositionally biased region" description="Pro residues" evidence="4">
    <location>
        <begin position="27"/>
        <end position="54"/>
    </location>
</feature>
<dbReference type="SUPFAM" id="SSF50156">
    <property type="entry name" value="PDZ domain-like"/>
    <property type="match status" value="1"/>
</dbReference>
<keyword evidence="3" id="KW-0378">Hydrolase</keyword>
<dbReference type="PANTHER" id="PTHR22939:SF129">
    <property type="entry name" value="SERINE PROTEASE HTRA2, MITOCHONDRIAL"/>
    <property type="match status" value="1"/>
</dbReference>
<protein>
    <submittedName>
        <fullName evidence="7">Protease</fullName>
    </submittedName>
</protein>
<evidence type="ECO:0000256" key="5">
    <source>
        <dbReference type="SAM" id="Phobius"/>
    </source>
</evidence>
<keyword evidence="8" id="KW-1185">Reference proteome</keyword>
<dbReference type="GO" id="GO:0008233">
    <property type="term" value="F:peptidase activity"/>
    <property type="evidence" value="ECO:0007669"/>
    <property type="project" value="UniProtKB-KW"/>
</dbReference>
<proteinExistence type="inferred from homology"/>
<dbReference type="Gene3D" id="2.40.10.120">
    <property type="match status" value="1"/>
</dbReference>
<dbReference type="Gene3D" id="2.30.42.10">
    <property type="match status" value="1"/>
</dbReference>
<dbReference type="PANTHER" id="PTHR22939">
    <property type="entry name" value="SERINE PROTEASE FAMILY S1C HTRA-RELATED"/>
    <property type="match status" value="1"/>
</dbReference>
<evidence type="ECO:0000256" key="1">
    <source>
        <dbReference type="ARBA" id="ARBA00010541"/>
    </source>
</evidence>
<evidence type="ECO:0000256" key="3">
    <source>
        <dbReference type="ARBA" id="ARBA00022801"/>
    </source>
</evidence>
<sequence length="458" mass="45753">MTDGWNWQHPGDGRPSGQQVPGAMPANPRPQGPMPPYYAVPTSPLPTSPMPAGPAGPGSPWWSDALGDPWRDPHAPAAVVLQPGPTGAAEPEPVVDPDAPRPPGNRSVLLVAVVSALLAGLLGGSLGYAFAARNGVGGSGTVLGGNGATPPAAANRPPDSLAGVAARLLPSVVTVRVASSSGTSLGSGFVVSADGYVVTNDHVVEGGGTQTFTAVFSDGSTASAKLVGQDPESDIAVIKLARTGLTPVEFGDSDAIAVGDPVLAIGSPLALANTVTSGIVSALDRTIQAGEPGGPTRYYAAIQTDAAVNQGNSGGPLVDAGGRVVGVNAVIKSVSADEQSAGNIGLAFAIPINQAKRVAQDIIDTGKARRTVIGAKVTSGRTTGSGVRLDTVEAGGPAASAGLRAGDVVTRIDRHPLEEATDLIAMVRKYAPGSVVTVEFRRGTETQTASVTLAADAQ</sequence>
<dbReference type="InterPro" id="IPR009003">
    <property type="entry name" value="Peptidase_S1_PA"/>
</dbReference>
<dbReference type="PRINTS" id="PR00834">
    <property type="entry name" value="PROTEASES2C"/>
</dbReference>
<keyword evidence="5" id="KW-0472">Membrane</keyword>
<evidence type="ECO:0000256" key="2">
    <source>
        <dbReference type="ARBA" id="ARBA00022670"/>
    </source>
</evidence>
<dbReference type="EMBL" id="BONC01000021">
    <property type="protein sequence ID" value="GIF57227.1"/>
    <property type="molecule type" value="Genomic_DNA"/>
</dbReference>
<dbReference type="Pfam" id="PF13180">
    <property type="entry name" value="PDZ_2"/>
    <property type="match status" value="1"/>
</dbReference>
<gene>
    <name evidence="7" type="ORF">Air01nite_33220</name>
</gene>
<comment type="caution">
    <text evidence="7">The sequence shown here is derived from an EMBL/GenBank/DDBJ whole genome shotgun (WGS) entry which is preliminary data.</text>
</comment>
<evidence type="ECO:0000313" key="8">
    <source>
        <dbReference type="Proteomes" id="UP000624325"/>
    </source>
</evidence>
<reference evidence="7 8" key="1">
    <citation type="submission" date="2021-01" db="EMBL/GenBank/DDBJ databases">
        <title>Whole genome shotgun sequence of Asanoa iriomotensis NBRC 100142.</title>
        <authorList>
            <person name="Komaki H."/>
            <person name="Tamura T."/>
        </authorList>
    </citation>
    <scope>NUCLEOTIDE SEQUENCE [LARGE SCALE GENOMIC DNA]</scope>
    <source>
        <strain evidence="7 8">NBRC 100142</strain>
    </source>
</reference>
<dbReference type="SUPFAM" id="SSF50494">
    <property type="entry name" value="Trypsin-like serine proteases"/>
    <property type="match status" value="1"/>
</dbReference>
<dbReference type="Proteomes" id="UP000624325">
    <property type="component" value="Unassembled WGS sequence"/>
</dbReference>
<name>A0ABQ4C377_9ACTN</name>
<accession>A0ABQ4C377</accession>
<evidence type="ECO:0000259" key="6">
    <source>
        <dbReference type="PROSITE" id="PS50106"/>
    </source>
</evidence>
<keyword evidence="5" id="KW-1133">Transmembrane helix</keyword>
<evidence type="ECO:0000313" key="7">
    <source>
        <dbReference type="EMBL" id="GIF57227.1"/>
    </source>
</evidence>
<comment type="similarity">
    <text evidence="1">Belongs to the peptidase S1C family.</text>
</comment>
<feature type="domain" description="PDZ" evidence="6">
    <location>
        <begin position="362"/>
        <end position="424"/>
    </location>
</feature>
<feature type="transmembrane region" description="Helical" evidence="5">
    <location>
        <begin position="108"/>
        <end position="131"/>
    </location>
</feature>
<evidence type="ECO:0000256" key="4">
    <source>
        <dbReference type="SAM" id="MobiDB-lite"/>
    </source>
</evidence>
<dbReference type="InterPro" id="IPR036034">
    <property type="entry name" value="PDZ_sf"/>
</dbReference>
<keyword evidence="2 7" id="KW-0645">Protease</keyword>
<dbReference type="SMART" id="SM00228">
    <property type="entry name" value="PDZ"/>
    <property type="match status" value="1"/>
</dbReference>
<keyword evidence="5" id="KW-0812">Transmembrane</keyword>
<dbReference type="Pfam" id="PF13365">
    <property type="entry name" value="Trypsin_2"/>
    <property type="match status" value="1"/>
</dbReference>
<feature type="region of interest" description="Disordered" evidence="4">
    <location>
        <begin position="1"/>
        <end position="101"/>
    </location>
</feature>
<organism evidence="7 8">
    <name type="scientific">Asanoa iriomotensis</name>
    <dbReference type="NCBI Taxonomy" id="234613"/>
    <lineage>
        <taxon>Bacteria</taxon>
        <taxon>Bacillati</taxon>
        <taxon>Actinomycetota</taxon>
        <taxon>Actinomycetes</taxon>
        <taxon>Micromonosporales</taxon>
        <taxon>Micromonosporaceae</taxon>
        <taxon>Asanoa</taxon>
    </lineage>
</organism>
<dbReference type="GO" id="GO:0006508">
    <property type="term" value="P:proteolysis"/>
    <property type="evidence" value="ECO:0007669"/>
    <property type="project" value="UniProtKB-KW"/>
</dbReference>
<dbReference type="InterPro" id="IPR001940">
    <property type="entry name" value="Peptidase_S1C"/>
</dbReference>
<dbReference type="InterPro" id="IPR001478">
    <property type="entry name" value="PDZ"/>
</dbReference>
<dbReference type="PROSITE" id="PS50106">
    <property type="entry name" value="PDZ"/>
    <property type="match status" value="1"/>
</dbReference>